<keyword evidence="3" id="KW-1185">Reference proteome</keyword>
<dbReference type="EMBL" id="PGGS01000134">
    <property type="protein sequence ID" value="PNH08333.1"/>
    <property type="molecule type" value="Genomic_DNA"/>
</dbReference>
<dbReference type="AlphaFoldDB" id="A0A2J8A779"/>
<accession>A0A2J8A779</accession>
<name>A0A2J8A779_9CHLO</name>
<feature type="region of interest" description="Disordered" evidence="1">
    <location>
        <begin position="1"/>
        <end position="23"/>
    </location>
</feature>
<feature type="compositionally biased region" description="Basic and acidic residues" evidence="1">
    <location>
        <begin position="1"/>
        <end position="12"/>
    </location>
</feature>
<feature type="compositionally biased region" description="Low complexity" evidence="1">
    <location>
        <begin position="181"/>
        <end position="195"/>
    </location>
</feature>
<evidence type="ECO:0000256" key="1">
    <source>
        <dbReference type="SAM" id="MobiDB-lite"/>
    </source>
</evidence>
<proteinExistence type="predicted"/>
<dbReference type="Proteomes" id="UP000236333">
    <property type="component" value="Unassembled WGS sequence"/>
</dbReference>
<evidence type="ECO:0000313" key="3">
    <source>
        <dbReference type="Proteomes" id="UP000236333"/>
    </source>
</evidence>
<gene>
    <name evidence="2" type="ORF">TSOC_005073</name>
</gene>
<organism evidence="2 3">
    <name type="scientific">Tetrabaena socialis</name>
    <dbReference type="NCBI Taxonomy" id="47790"/>
    <lineage>
        <taxon>Eukaryota</taxon>
        <taxon>Viridiplantae</taxon>
        <taxon>Chlorophyta</taxon>
        <taxon>core chlorophytes</taxon>
        <taxon>Chlorophyceae</taxon>
        <taxon>CS clade</taxon>
        <taxon>Chlamydomonadales</taxon>
        <taxon>Tetrabaenaceae</taxon>
        <taxon>Tetrabaena</taxon>
    </lineage>
</organism>
<evidence type="ECO:0000313" key="2">
    <source>
        <dbReference type="EMBL" id="PNH08333.1"/>
    </source>
</evidence>
<reference evidence="2 3" key="1">
    <citation type="journal article" date="2017" name="Mol. Biol. Evol.">
        <title>The 4-celled Tetrabaena socialis nuclear genome reveals the essential components for genetic control of cell number at the origin of multicellularity in the volvocine lineage.</title>
        <authorList>
            <person name="Featherston J."/>
            <person name="Arakaki Y."/>
            <person name="Hanschen E.R."/>
            <person name="Ferris P.J."/>
            <person name="Michod R.E."/>
            <person name="Olson B.J.S.C."/>
            <person name="Nozaki H."/>
            <person name="Durand P.M."/>
        </authorList>
    </citation>
    <scope>NUCLEOTIDE SEQUENCE [LARGE SCALE GENOMIC DNA]</scope>
    <source>
        <strain evidence="2 3">NIES-571</strain>
    </source>
</reference>
<sequence>MSTKEATREAPGVRRTSGGRPEQLVAHANDYAAVVMACPTPPGLLAQTAAKMGLKRVAGLNIVTEDLLRLEPGRRALPPPPPAPGQAQGQGSGRRGSQQPPLLPQQQQQAPAQHPQQATAGAGRRGPADGQAAAPRSGQAQGGRDDRRQSGRAGRAGGPDARGLVPGIEGWTSGRAPPPRQQQQALQQQQRRASR</sequence>
<feature type="compositionally biased region" description="Low complexity" evidence="1">
    <location>
        <begin position="95"/>
        <end position="118"/>
    </location>
</feature>
<protein>
    <submittedName>
        <fullName evidence="2">Uncharacterized protein</fullName>
    </submittedName>
</protein>
<feature type="region of interest" description="Disordered" evidence="1">
    <location>
        <begin position="71"/>
        <end position="195"/>
    </location>
</feature>
<comment type="caution">
    <text evidence="2">The sequence shown here is derived from an EMBL/GenBank/DDBJ whole genome shotgun (WGS) entry which is preliminary data.</text>
</comment>